<comment type="similarity">
    <text evidence="2">Belongs to the class-I pyridine nucleotide-disulfide oxidoreductase family.</text>
</comment>
<dbReference type="InterPro" id="IPR036188">
    <property type="entry name" value="FAD/NAD-bd_sf"/>
</dbReference>
<dbReference type="PIRSF" id="PIRSF000350">
    <property type="entry name" value="Mercury_reductase_MerA"/>
    <property type="match status" value="1"/>
</dbReference>
<evidence type="ECO:0000259" key="6">
    <source>
        <dbReference type="Pfam" id="PF07992"/>
    </source>
</evidence>
<dbReference type="EMBL" id="CP117884">
    <property type="protein sequence ID" value="WDF83356.1"/>
    <property type="molecule type" value="Genomic_DNA"/>
</dbReference>
<dbReference type="Gene3D" id="3.50.50.60">
    <property type="entry name" value="FAD/NAD(P)-binding domain"/>
    <property type="match status" value="2"/>
</dbReference>
<evidence type="ECO:0000313" key="7">
    <source>
        <dbReference type="EMBL" id="WDF83356.1"/>
    </source>
</evidence>
<evidence type="ECO:0000256" key="2">
    <source>
        <dbReference type="ARBA" id="ARBA00007532"/>
    </source>
</evidence>
<protein>
    <submittedName>
        <fullName evidence="7">NAD(P)/FAD-dependent oxidoreductase</fullName>
    </submittedName>
</protein>
<dbReference type="Gene3D" id="3.30.390.30">
    <property type="match status" value="1"/>
</dbReference>
<dbReference type="PRINTS" id="PR00368">
    <property type="entry name" value="FADPNR"/>
</dbReference>
<sequence>MAYDYDTVIIGGGPGGLAAAYGLNDRQHVAIVENNLWGGTCPNFGCDPKKILYGVVEHKRLAQNFSDKGIQSVPDIDWGKMMAFKRSYTDMVPGGTKSGLKASNIDAIEGSATFSDAHTITVAGRQITADNFVIATGAFPARLDIPGKELFETSNDFLDQRVQPKQIAIVGAGYVATEIANIAVTAGVKVDLYQHNDRILRDYPEAFTKKLVAILSAKGVNFHWNTNVTRLAQADRGVELTTNQGDDVIYEHVYTAVGRPANTTDLKLCAAGVNTDRRGAIQVDEHMRSSAPNIYAVGDVVSSAMPKLTPVASFTGRYVAGAILGDDATISLPPIPHTVFAGPELGKVGVSLDDAAAQPEHFTVSTQQVGSWYTYMRLADKDAMVATVTDKKSGQLVGATVLATNAEELVNYFTEIIADQKPASMLGKHIMVYPSVASDLGYFYN</sequence>
<reference evidence="7 8" key="1">
    <citation type="submission" date="2023-02" db="EMBL/GenBank/DDBJ databases">
        <title>Genome sequence of Lacticaseibacillus sp. KACC 23028.</title>
        <authorList>
            <person name="Kim S."/>
            <person name="Heo J."/>
            <person name="Kwon S.-W."/>
        </authorList>
    </citation>
    <scope>NUCLEOTIDE SEQUENCE [LARGE SCALE GENOMIC DNA]</scope>
    <source>
        <strain evidence="7 8">KACC 23028</strain>
    </source>
</reference>
<dbReference type="InterPro" id="IPR016156">
    <property type="entry name" value="FAD/NAD-linked_Rdtase_dimer_sf"/>
</dbReference>
<evidence type="ECO:0000256" key="3">
    <source>
        <dbReference type="ARBA" id="ARBA00022630"/>
    </source>
</evidence>
<evidence type="ECO:0000313" key="8">
    <source>
        <dbReference type="Proteomes" id="UP001220377"/>
    </source>
</evidence>
<comment type="cofactor">
    <cofactor evidence="1">
        <name>FAD</name>
        <dbReference type="ChEBI" id="CHEBI:57692"/>
    </cofactor>
</comment>
<keyword evidence="4" id="KW-0274">FAD</keyword>
<evidence type="ECO:0000256" key="4">
    <source>
        <dbReference type="ARBA" id="ARBA00022827"/>
    </source>
</evidence>
<dbReference type="InterPro" id="IPR023753">
    <property type="entry name" value="FAD/NAD-binding_dom"/>
</dbReference>
<evidence type="ECO:0000259" key="5">
    <source>
        <dbReference type="Pfam" id="PF02852"/>
    </source>
</evidence>
<dbReference type="PANTHER" id="PTHR43014:SF5">
    <property type="entry name" value="GLUTATHIONE REDUCTASE (NADPH)"/>
    <property type="match status" value="1"/>
</dbReference>
<dbReference type="Pfam" id="PF02852">
    <property type="entry name" value="Pyr_redox_dim"/>
    <property type="match status" value="1"/>
</dbReference>
<dbReference type="Pfam" id="PF07992">
    <property type="entry name" value="Pyr_redox_2"/>
    <property type="match status" value="1"/>
</dbReference>
<accession>A0ABY7WTB3</accession>
<feature type="domain" description="Pyridine nucleotide-disulphide oxidoreductase dimerisation" evidence="5">
    <location>
        <begin position="335"/>
        <end position="438"/>
    </location>
</feature>
<dbReference type="SUPFAM" id="SSF51905">
    <property type="entry name" value="FAD/NAD(P)-binding domain"/>
    <property type="match status" value="1"/>
</dbReference>
<dbReference type="Proteomes" id="UP001220377">
    <property type="component" value="Chromosome"/>
</dbReference>
<feature type="domain" description="FAD/NAD(P)-binding" evidence="6">
    <location>
        <begin position="5"/>
        <end position="315"/>
    </location>
</feature>
<dbReference type="PANTHER" id="PTHR43014">
    <property type="entry name" value="MERCURIC REDUCTASE"/>
    <property type="match status" value="1"/>
</dbReference>
<evidence type="ECO:0000256" key="1">
    <source>
        <dbReference type="ARBA" id="ARBA00001974"/>
    </source>
</evidence>
<organism evidence="7 8">
    <name type="scientific">Lacticaseibacillus pabuli</name>
    <dbReference type="NCBI Taxonomy" id="3025672"/>
    <lineage>
        <taxon>Bacteria</taxon>
        <taxon>Bacillati</taxon>
        <taxon>Bacillota</taxon>
        <taxon>Bacilli</taxon>
        <taxon>Lactobacillales</taxon>
        <taxon>Lactobacillaceae</taxon>
        <taxon>Lacticaseibacillus</taxon>
    </lineage>
</organism>
<dbReference type="InterPro" id="IPR001100">
    <property type="entry name" value="Pyr_nuc-diS_OxRdtase"/>
</dbReference>
<proteinExistence type="inferred from homology"/>
<dbReference type="SUPFAM" id="SSF55424">
    <property type="entry name" value="FAD/NAD-linked reductases, dimerisation (C-terminal) domain"/>
    <property type="match status" value="1"/>
</dbReference>
<keyword evidence="3" id="KW-0285">Flavoprotein</keyword>
<dbReference type="InterPro" id="IPR004099">
    <property type="entry name" value="Pyr_nucl-diS_OxRdtase_dimer"/>
</dbReference>
<gene>
    <name evidence="7" type="ORF">PQ472_03715</name>
</gene>
<keyword evidence="8" id="KW-1185">Reference proteome</keyword>
<dbReference type="RefSeq" id="WP_274261457.1">
    <property type="nucleotide sequence ID" value="NZ_CP117884.1"/>
</dbReference>
<dbReference type="PRINTS" id="PR00411">
    <property type="entry name" value="PNDRDTASEI"/>
</dbReference>
<name>A0ABY7WTB3_9LACO</name>